<dbReference type="Pfam" id="PF00005">
    <property type="entry name" value="ABC_tran"/>
    <property type="match status" value="1"/>
</dbReference>
<sequence>MTELLRVQNLTKHFPVKRGLLRRQVGTVQAVTDVSFTLAPGETLAVVGESGCGKSTLGRAILRLHEPSSGEIRLDGEDVTALDTRDLREARKRMQIIFQDPYGSLNPRMTVRETLAEPLLLHGMATPANIRAKVDELITMCGLSAWHADRYPHEFSGGQRQRVGIARALATRPRLIVCDEPVSALDVSVQAQIVNLLQDLQRQLGLAYVFISHDLGVVRHIANRVAVMYLGRIVEQADTEELFLNPRHPYTRTLISSAPRPDPTVARHKLPVEGGTPSAMALPSGCAFHPRCPMAVDRCRAERPELRQLGGTLVACHRADEAVEGMDVAAAGKDSPALLRRLEILEQARTMQA</sequence>
<dbReference type="AlphaFoldDB" id="A0A562NT83"/>
<dbReference type="InterPro" id="IPR003593">
    <property type="entry name" value="AAA+_ATPase"/>
</dbReference>
<reference evidence="7 8" key="1">
    <citation type="journal article" date="2015" name="Stand. Genomic Sci.">
        <title>Genomic Encyclopedia of Bacterial and Archaeal Type Strains, Phase III: the genomes of soil and plant-associated and newly described type strains.</title>
        <authorList>
            <person name="Whitman W.B."/>
            <person name="Woyke T."/>
            <person name="Klenk H.P."/>
            <person name="Zhou Y."/>
            <person name="Lilburn T.G."/>
            <person name="Beck B.J."/>
            <person name="De Vos P."/>
            <person name="Vandamme P."/>
            <person name="Eisen J.A."/>
            <person name="Garrity G."/>
            <person name="Hugenholtz P."/>
            <person name="Kyrpides N.C."/>
        </authorList>
    </citation>
    <scope>NUCLEOTIDE SEQUENCE [LARGE SCALE GENOMIC DNA]</scope>
    <source>
        <strain evidence="7 8">CGMCC 1.5364</strain>
    </source>
</reference>
<keyword evidence="3" id="KW-0813">Transport</keyword>
<evidence type="ECO:0000256" key="4">
    <source>
        <dbReference type="ARBA" id="ARBA00022741"/>
    </source>
</evidence>
<dbReference type="NCBIfam" id="TIGR01727">
    <property type="entry name" value="oligo_HPY"/>
    <property type="match status" value="1"/>
</dbReference>
<dbReference type="GO" id="GO:0016887">
    <property type="term" value="F:ATP hydrolysis activity"/>
    <property type="evidence" value="ECO:0007669"/>
    <property type="project" value="InterPro"/>
</dbReference>
<dbReference type="FunFam" id="3.40.50.300:FF:000016">
    <property type="entry name" value="Oligopeptide ABC transporter ATP-binding component"/>
    <property type="match status" value="1"/>
</dbReference>
<comment type="similarity">
    <text evidence="2">Belongs to the ABC transporter superfamily.</text>
</comment>
<dbReference type="InterPro" id="IPR050319">
    <property type="entry name" value="ABC_transp_ATP-bind"/>
</dbReference>
<dbReference type="GO" id="GO:0055085">
    <property type="term" value="P:transmembrane transport"/>
    <property type="evidence" value="ECO:0007669"/>
    <property type="project" value="UniProtKB-ARBA"/>
</dbReference>
<evidence type="ECO:0000256" key="1">
    <source>
        <dbReference type="ARBA" id="ARBA00004417"/>
    </source>
</evidence>
<dbReference type="Gene3D" id="3.40.50.300">
    <property type="entry name" value="P-loop containing nucleotide triphosphate hydrolases"/>
    <property type="match status" value="1"/>
</dbReference>
<gene>
    <name evidence="7" type="ORF">IQ24_01771</name>
</gene>
<comment type="subcellular location">
    <subcellularLocation>
        <location evidence="1">Cell inner membrane</location>
        <topology evidence="1">Peripheral membrane protein</topology>
    </subcellularLocation>
</comment>
<dbReference type="NCBIfam" id="NF008453">
    <property type="entry name" value="PRK11308.1"/>
    <property type="match status" value="1"/>
</dbReference>
<dbReference type="Proteomes" id="UP000316225">
    <property type="component" value="Unassembled WGS sequence"/>
</dbReference>
<dbReference type="InterPro" id="IPR017871">
    <property type="entry name" value="ABC_transporter-like_CS"/>
</dbReference>
<evidence type="ECO:0000313" key="7">
    <source>
        <dbReference type="EMBL" id="TWI35260.1"/>
    </source>
</evidence>
<evidence type="ECO:0000313" key="8">
    <source>
        <dbReference type="Proteomes" id="UP000316225"/>
    </source>
</evidence>
<evidence type="ECO:0000256" key="2">
    <source>
        <dbReference type="ARBA" id="ARBA00005417"/>
    </source>
</evidence>
<accession>A0A562NT83</accession>
<dbReference type="InterPro" id="IPR027417">
    <property type="entry name" value="P-loop_NTPase"/>
</dbReference>
<dbReference type="RefSeq" id="WP_145397584.1">
    <property type="nucleotide sequence ID" value="NZ_VLKU01000004.1"/>
</dbReference>
<feature type="domain" description="ABC transporter" evidence="6">
    <location>
        <begin position="5"/>
        <end position="255"/>
    </location>
</feature>
<evidence type="ECO:0000256" key="5">
    <source>
        <dbReference type="ARBA" id="ARBA00022840"/>
    </source>
</evidence>
<evidence type="ECO:0000259" key="6">
    <source>
        <dbReference type="PROSITE" id="PS50893"/>
    </source>
</evidence>
<dbReference type="GO" id="GO:0005524">
    <property type="term" value="F:ATP binding"/>
    <property type="evidence" value="ECO:0007669"/>
    <property type="project" value="UniProtKB-KW"/>
</dbReference>
<dbReference type="GO" id="GO:0015833">
    <property type="term" value="P:peptide transport"/>
    <property type="evidence" value="ECO:0007669"/>
    <property type="project" value="InterPro"/>
</dbReference>
<keyword evidence="8" id="KW-1185">Reference proteome</keyword>
<keyword evidence="5 7" id="KW-0067">ATP-binding</keyword>
<evidence type="ECO:0000256" key="3">
    <source>
        <dbReference type="ARBA" id="ARBA00022448"/>
    </source>
</evidence>
<dbReference type="PANTHER" id="PTHR43776:SF7">
    <property type="entry name" value="D,D-DIPEPTIDE TRANSPORT ATP-BINDING PROTEIN DDPF-RELATED"/>
    <property type="match status" value="1"/>
</dbReference>
<dbReference type="InterPro" id="IPR003439">
    <property type="entry name" value="ABC_transporter-like_ATP-bd"/>
</dbReference>
<comment type="caution">
    <text evidence="7">The sequence shown here is derived from an EMBL/GenBank/DDBJ whole genome shotgun (WGS) entry which is preliminary data.</text>
</comment>
<dbReference type="CDD" id="cd03257">
    <property type="entry name" value="ABC_NikE_OppD_transporters"/>
    <property type="match status" value="1"/>
</dbReference>
<dbReference type="SMART" id="SM00382">
    <property type="entry name" value="AAA"/>
    <property type="match status" value="1"/>
</dbReference>
<name>A0A562NT83_9RHOB</name>
<dbReference type="Pfam" id="PF08352">
    <property type="entry name" value="oligo_HPY"/>
    <property type="match status" value="1"/>
</dbReference>
<dbReference type="InterPro" id="IPR013563">
    <property type="entry name" value="Oligopep_ABC_C"/>
</dbReference>
<dbReference type="PROSITE" id="PS50893">
    <property type="entry name" value="ABC_TRANSPORTER_2"/>
    <property type="match status" value="1"/>
</dbReference>
<organism evidence="7 8">
    <name type="scientific">Paracoccus sulfuroxidans</name>
    <dbReference type="NCBI Taxonomy" id="384678"/>
    <lineage>
        <taxon>Bacteria</taxon>
        <taxon>Pseudomonadati</taxon>
        <taxon>Pseudomonadota</taxon>
        <taxon>Alphaproteobacteria</taxon>
        <taxon>Rhodobacterales</taxon>
        <taxon>Paracoccaceae</taxon>
        <taxon>Paracoccus</taxon>
    </lineage>
</organism>
<dbReference type="OrthoDB" id="9802264at2"/>
<proteinExistence type="inferred from homology"/>
<dbReference type="PROSITE" id="PS00211">
    <property type="entry name" value="ABC_TRANSPORTER_1"/>
    <property type="match status" value="1"/>
</dbReference>
<dbReference type="EMBL" id="VLKU01000004">
    <property type="protein sequence ID" value="TWI35260.1"/>
    <property type="molecule type" value="Genomic_DNA"/>
</dbReference>
<dbReference type="SUPFAM" id="SSF52540">
    <property type="entry name" value="P-loop containing nucleoside triphosphate hydrolases"/>
    <property type="match status" value="1"/>
</dbReference>
<protein>
    <submittedName>
        <fullName evidence="7">Oligopeptide transport system ATP-binding protein</fullName>
    </submittedName>
</protein>
<dbReference type="PANTHER" id="PTHR43776">
    <property type="entry name" value="TRANSPORT ATP-BINDING PROTEIN"/>
    <property type="match status" value="1"/>
</dbReference>
<dbReference type="GO" id="GO:0005886">
    <property type="term" value="C:plasma membrane"/>
    <property type="evidence" value="ECO:0007669"/>
    <property type="project" value="UniProtKB-SubCell"/>
</dbReference>
<keyword evidence="4" id="KW-0547">Nucleotide-binding</keyword>